<evidence type="ECO:0000313" key="2">
    <source>
        <dbReference type="EMBL" id="VYT85895.1"/>
    </source>
</evidence>
<keyword evidence="3" id="KW-1185">Reference proteome</keyword>
<protein>
    <submittedName>
        <fullName evidence="1">DUF1292 domain-containing protein</fullName>
    </submittedName>
</protein>
<name>A0A6N3A1F9_9FIRM</name>
<dbReference type="EMBL" id="CACRUE010000015">
    <property type="protein sequence ID" value="VYT85895.1"/>
    <property type="molecule type" value="Genomic_DNA"/>
</dbReference>
<reference evidence="2" key="1">
    <citation type="submission" date="2019-11" db="EMBL/GenBank/DDBJ databases">
        <authorList>
            <person name="Feng L."/>
        </authorList>
    </citation>
    <scope>NUCLEOTIDE SEQUENCE</scope>
    <source>
        <strain evidence="2">IbartlettiiLFYP30</strain>
    </source>
</reference>
<dbReference type="GeneID" id="89565872"/>
<dbReference type="EMBL" id="JAJBMB010000003">
    <property type="protein sequence ID" value="MCB5445530.1"/>
    <property type="molecule type" value="Genomic_DNA"/>
</dbReference>
<organism evidence="2">
    <name type="scientific">Intestinibacter bartlettii</name>
    <dbReference type="NCBI Taxonomy" id="261299"/>
    <lineage>
        <taxon>Bacteria</taxon>
        <taxon>Bacillati</taxon>
        <taxon>Bacillota</taxon>
        <taxon>Clostridia</taxon>
        <taxon>Peptostreptococcales</taxon>
        <taxon>Peptostreptococcaceae</taxon>
        <taxon>Intestinibacter</taxon>
    </lineage>
</organism>
<gene>
    <name evidence="2" type="ORF">IBLFYP30_01159</name>
    <name evidence="1" type="ORF">LIP50_04850</name>
</gene>
<dbReference type="InterPro" id="IPR009711">
    <property type="entry name" value="UPF0473"/>
</dbReference>
<reference evidence="1 3" key="2">
    <citation type="submission" date="2021-10" db="EMBL/GenBank/DDBJ databases">
        <title>Collection of gut derived symbiotic bacterial strains cultured from healthy donors.</title>
        <authorList>
            <person name="Lin H."/>
            <person name="Littmann E."/>
            <person name="Claire K."/>
            <person name="Pamer E."/>
        </authorList>
    </citation>
    <scope>NUCLEOTIDE SEQUENCE [LARGE SCALE GENOMIC DNA]</scope>
    <source>
        <strain evidence="1 3">MSK.17.68</strain>
    </source>
</reference>
<dbReference type="Pfam" id="PF06949">
    <property type="entry name" value="DUF1292"/>
    <property type="match status" value="1"/>
</dbReference>
<evidence type="ECO:0000313" key="1">
    <source>
        <dbReference type="EMBL" id="MCB5445530.1"/>
    </source>
</evidence>
<dbReference type="Proteomes" id="UP001299409">
    <property type="component" value="Unassembled WGS sequence"/>
</dbReference>
<proteinExistence type="predicted"/>
<sequence length="96" mass="11189">MDENTIVLWNQDGVETTFKKIFSIEIEGERYIMLSPLQDEISLDSIDEEYDDEILVFKLKDSDHGELLVHLKEEECKALTEKCKILVGKFINSYTD</sequence>
<accession>A0A6N3A1F9</accession>
<dbReference type="AlphaFoldDB" id="A0A6N3A1F9"/>
<evidence type="ECO:0000313" key="3">
    <source>
        <dbReference type="Proteomes" id="UP001299409"/>
    </source>
</evidence>
<dbReference type="RefSeq" id="WP_007286154.1">
    <property type="nucleotide sequence ID" value="NZ_BAABXU010000001.1"/>
</dbReference>